<feature type="transmembrane region" description="Helical" evidence="3">
    <location>
        <begin position="3603"/>
        <end position="3628"/>
    </location>
</feature>
<gene>
    <name evidence="4" type="ORF">BOVATA_048890</name>
</gene>
<keyword evidence="1" id="KW-0175">Coiled coil</keyword>
<evidence type="ECO:0000256" key="2">
    <source>
        <dbReference type="SAM" id="MobiDB-lite"/>
    </source>
</evidence>
<feature type="region of interest" description="Disordered" evidence="2">
    <location>
        <begin position="105"/>
        <end position="124"/>
    </location>
</feature>
<evidence type="ECO:0000313" key="5">
    <source>
        <dbReference type="Proteomes" id="UP000236319"/>
    </source>
</evidence>
<keyword evidence="5" id="KW-1185">Reference proteome</keyword>
<evidence type="ECO:0000313" key="4">
    <source>
        <dbReference type="EMBL" id="GBE63396.1"/>
    </source>
</evidence>
<feature type="coiled-coil region" evidence="1">
    <location>
        <begin position="360"/>
        <end position="413"/>
    </location>
</feature>
<keyword evidence="3" id="KW-0472">Membrane</keyword>
<sequence length="3667" mass="409970">MGFIGGSEEVKKAILYGLHSNVTQLVKLLQTSCGDKGCCKDEKIKLNEVNESLKNHLNEEQNASKNLTEILSECNLKDLGGPLKQLNDEIPKKIEKLTRQIEKLKKADKDDNNSKNASKIDTLNKDLQSHKASKRSLETLDGLCGFAGKVNSSPSGECKNILNNLCDGLQTFLGYNEHSKGYDGSGIVYSDLDRLCDGVMSFLHGVLQTVKNDSNLNKYANTLEKSVNELKTAQGKSGLKGVLGRVTSGIGNYVHEFEKDSEAFKSALNTLDSNHIKTYSKALESLNSAVTDQNDELVKQLNQCNQAAGQFTAQLSVVEDNFKRLDENLKNRLKDDYNTIKLEVTRFAALAGNGVLLEVLEDVDKKAEELGKLKGQHEKEHQKLVTEKVAQLKREIQQEIDRIIKDVSSIESDLQKWIAQAESFVKEAERKANLILPEVDDTQGKEAITKNARALQDKAEKLLTALQETHGKVTKLPQEINENLNKLEKVYTEKIREVATGVHRKVTAALQKLGGLDKQVRKGLWNLGGTMDVPIRDVISKLQGGVTQAAALQINAGSGETMASNFQKGLTKGDVPKLWDWASAAKDDSAFIGALAELGHTAKTCGNHNIHPDHSFQTFKSLLSKLDVKNNSGHTLFSALIEDLTNKVKDALHNTKDDGAFRNSFDEFNKHTIKGGPDTLRKDIDNIKIDGDGITLMSGNGSYTVDADNFRGYKESGDRGPKALLKKYIGVISEVLKPFQQTAEVASPSDLEKNKEPVNKALAQITLKLKELTAHLKDDSRDRKRKGIIPLLKELQKHIGERNADGLKAIKERIKKLHTSELVQLQSSAVQKLQAAQETAHEVIGVVHDLYQEQIKLAVTAIRTAARDQYNATVHKALQALTQLYEKHKKLIEDAIKTDEASGIKGLMKEINDNKTLLETLKTQAELKTATPQLRIFADLILDYIHRQVMTPSESSKTSTPVSHPTENLQSRQISLIKSKLGTLLDDLSSSHHFDHIFSNNLQLLIESLSGLSSTSFGEGVHPELLNVVVNSVTGLNKHLSCAYVNTYSGRRFTENLVDAAYLVTDVKNGETIITLNEYGEKLSKVCLTLLTILQSDLNKLSDDCNGNYAGRKIYAYTDTKENPLGALFNTIGYKVASKTGDRDGELRNRDEMRGRNIVTLLKQNDYLVSKKATALSTLFNHLSSYYTVCHHSTFSATRSSSSIFEILSWLSGFPYNHMYAKLRQHVNALFLVPDKSNPSTKISQAIDAYPVAFYSTDIHSALDDVCSRSHSVLTAILGNGHADGVYACDYSNNYLNLRYPNNPGQCFDLLVELSCRLYHQLMFLFRQCHNGRLSGGWRDCHYGKGIAGSSWNCNKFQCPNQDCVQKHNQSTNQSANQNTKQRCDQHYDCGLKSPLQSFLEDGLVGFLPHAYNKPNCNLTCSFGNHRGLPCITPMGFTDITHKASRRQRGEDLEEVLAKFCSDKNSALSKLCAYITCLVNRPPQNLGDLFSFFQGYLENWRGNFYGVRQLHPHTQEAFNDAVRDAHFGNTYAELDPSFLFNRTDHVESHTKGDLLCITTCKSEFVDTCGLYLEPLAKNIYSVFSSSHQRNHLSWIVYLTEKFYDLLKKLYDDCNNKCGKKESRCRGNTCVKGCPTGSTSNNSSTHKTECGSIVKCRHTLPTLFKYGFTFGSSYDLSGMGRHPHQKRTCKNLCDALSKVIDKGCALLELRKQIDNYIWKIRENFSITLLALWSLSLLYLLHIAVVRLDVLRIRSHLRSPSSHRIAAQSLLAAARVKALANDARGKALGDIDARRISLGTLAGQLMGFIGGTVEVKNAIIKGLQSNVNQLEKLLQTSCGGEGCNCNIMNFRDGPLKNLQNKFNEVDKIERQIDGLNKEIAEKSEASLRTPSGGDTEIKELEEQIKQNEEKLKQQKSLVDKHIEELKSALNTPKIKIDEYIKKLNEKIADINKKIEAHKKEEKKKNSLIKDADISIPSHLSHPLATEQAKLKSHKTSLGSLESLEKLITFHEEVSKNPKTEECKNILTNLCSGLEKFLGYQETSKGYSGDGIVYSDLDRLCDGVMSFLHGVLNDVYKNNNLSPYKEKLDKAVRDLETHRYNGKTGLHTVIDHVKEGIAGWLEAVQLSNKNITGQLEKFIDKDENSVTTVMEHIVNFTGAEYDSVLSTLDSWTVSVGKLKKHPSECFKNIQEIDGNLKEQLKPHVDVIDTAVDAFVDSALTSKFGLVKVCERVDEEFGELDKKVEDGLGEEKGLRGKLKSEVAKIKNNIDREYKKDLERSIDLAKRNLKRLLSDESSLKGLDTKLKPNVDTAFNDIKLEVTSVHRNLDDKKKVIDGLVSNVGRYISYIKKVVGEEDEQGSITIYWTLVRDEITRVIGHIVGSGSKKSGLRGIKEKVKEYAERFTKVKSERDDGPNNFENILDGWVDDILVSQPIRGWIEQWVKFNKGHFKGNLSEEGKDKDRRVAVRTAIISSIKAKLHEEIMRAGEKVEQGKAKEADSDSITKNVNAVRDGCETFATELGEKINEKGNDILSAIRDELVDPKKQPKPKAPLRPYNDHWLTLSLHAVLPSIVAKAGQVAVDLISFTSTDENPSKGIKQYKLGKNIYDAIKNAESIYTTLTGYSTTIDNALQTLKDQIEELDRISQPSGALKSKVEALSEDIKKLETLKNGASDKGTIETQKENVTKELAQLKQKIEADIQSVIATLNTAQSQLTKLLNEIEKALTEFQTAFLAAIQAFQSAYKQQSTKSKNAIKQEALSQFAQSKAHALEQLKALVTEKNKEIAAIIQDDSNSGLKGMMKAMYGGELNLRVTVNSQVYTKSNLLEELKSAVTAKPVKDQTPKKVSDLCTAVDAYLREILAYVGMDIKTQFESEDASMNAYHTKLQNVFNAFDGLFSHITKHNYDAEFLELLKTFRESLDVLHPREFRAPTYPVLDALKSGLTKLSEKLDEAYVNKYSGAREITWQNSNSEPTDKAKKCAKICLTVFNDLFREAQYLFYHSTTKWKDYTVGGNDSQSKDKLRKYFEDQGYQIYHLDKNKTGNAVAVKLSKGLGSQDEFRKPANANITFYAYMNSATNPENPGTLQKLYKYINQYNRMCHLIYLPKPRYPCNVFQMLAWVAGLKHNAVFTELTRYLPTLHEAGNDHHFDLAFKNVVMYHIHNISEYSRNLITAILGTGSAETMYACDISNNSMKLHYPKSGGDCLHTLLDLLRRLLPPLRYLRMQCSVSAQHNGWRDCAYGKHVPSANWQCNDHSNAKPSGQPKGQPTCQPNSKPKCEPRCRPTSPLMSYLNDCLPGHLPHDLKSVGCSSKCSTCPKSTPGMPCLTPLGFRGFSGSTKTGKDLCKVLTEFFDDVDFSALLCAVPKPPFTLPEHFQFALSLVNEWHDRKSAKKHAVQAAFEKSIERVSIALVDEPDVLTSALTKAYGSTYPRHGKCEHAHVRNLTTADSCNEKTSDKIDCAPYLSSLSCDSYKYMAEKHSKTYLSWAIYLPWTFWDLLNNLYNAFCGITCADWGCRGCLRGDKCKSGKHGVVEDEKKADAVCQCESIVSCRGVAPTLYQYGFTFGEASTLNGKTPKKCEDFCSQLHNVLHSQYFKDLFRECDNFLCIIRWPFMSLLLALWSLSLLYLLHIAVVRLDVLRIRSHLRSPSSHRIAAQSLLAAARVRALANVKYFSP</sequence>
<organism evidence="4 5">
    <name type="scientific">Babesia ovata</name>
    <dbReference type="NCBI Taxonomy" id="189622"/>
    <lineage>
        <taxon>Eukaryota</taxon>
        <taxon>Sar</taxon>
        <taxon>Alveolata</taxon>
        <taxon>Apicomplexa</taxon>
        <taxon>Aconoidasida</taxon>
        <taxon>Piroplasmida</taxon>
        <taxon>Babesiidae</taxon>
        <taxon>Babesia</taxon>
    </lineage>
</organism>
<protein>
    <recommendedName>
        <fullName evidence="6">C3H1-type domain-containing protein</fullName>
    </recommendedName>
</protein>
<dbReference type="GeneID" id="39877166"/>
<dbReference type="Proteomes" id="UP000236319">
    <property type="component" value="Unassembled WGS sequence"/>
</dbReference>
<feature type="coiled-coil region" evidence="1">
    <location>
        <begin position="2643"/>
        <end position="2722"/>
    </location>
</feature>
<dbReference type="EMBL" id="BDSA01000041">
    <property type="protein sequence ID" value="GBE63396.1"/>
    <property type="molecule type" value="Genomic_DNA"/>
</dbReference>
<accession>A0A2H6KK73</accession>
<evidence type="ECO:0000256" key="3">
    <source>
        <dbReference type="SAM" id="Phobius"/>
    </source>
</evidence>
<comment type="caution">
    <text evidence="4">The sequence shown here is derived from an EMBL/GenBank/DDBJ whole genome shotgun (WGS) entry which is preliminary data.</text>
</comment>
<feature type="region of interest" description="Disordered" evidence="2">
    <location>
        <begin position="3246"/>
        <end position="3270"/>
    </location>
</feature>
<dbReference type="VEuPathDB" id="PiroplasmaDB:BOVATA_048890"/>
<dbReference type="RefSeq" id="XP_028869639.1">
    <property type="nucleotide sequence ID" value="XM_029013806.1"/>
</dbReference>
<feature type="coiled-coil region" evidence="1">
    <location>
        <begin position="878"/>
        <end position="924"/>
    </location>
</feature>
<feature type="coiled-coil region" evidence="1">
    <location>
        <begin position="276"/>
        <end position="303"/>
    </location>
</feature>
<reference evidence="4 5" key="1">
    <citation type="journal article" date="2017" name="BMC Genomics">
        <title>Whole-genome assembly of Babesia ovata and comparative genomics between closely related pathogens.</title>
        <authorList>
            <person name="Yamagishi J."/>
            <person name="Asada M."/>
            <person name="Hakimi H."/>
            <person name="Tanaka T.Q."/>
            <person name="Sugimoto C."/>
            <person name="Kawazu S."/>
        </authorList>
    </citation>
    <scope>NUCLEOTIDE SEQUENCE [LARGE SCALE GENOMIC DNA]</scope>
    <source>
        <strain evidence="4 5">Miyake</strain>
    </source>
</reference>
<feature type="compositionally biased region" description="Polar residues" evidence="2">
    <location>
        <begin position="3246"/>
        <end position="3267"/>
    </location>
</feature>
<proteinExistence type="predicted"/>
<name>A0A2H6KK73_9APIC</name>
<keyword evidence="3" id="KW-1133">Transmembrane helix</keyword>
<evidence type="ECO:0008006" key="6">
    <source>
        <dbReference type="Google" id="ProtNLM"/>
    </source>
</evidence>
<dbReference type="PANTHER" id="PTHR23159">
    <property type="entry name" value="CENTROSOMAL PROTEIN 2"/>
    <property type="match status" value="1"/>
</dbReference>
<evidence type="ECO:0000256" key="1">
    <source>
        <dbReference type="SAM" id="Coils"/>
    </source>
</evidence>
<keyword evidence="3" id="KW-0812">Transmembrane</keyword>
<dbReference type="PANTHER" id="PTHR23159:SF31">
    <property type="entry name" value="CENTROSOME-ASSOCIATED PROTEIN CEP250 ISOFORM X1"/>
    <property type="match status" value="1"/>
</dbReference>
<feature type="coiled-coil region" evidence="1">
    <location>
        <begin position="1856"/>
        <end position="1958"/>
    </location>
</feature>